<feature type="chain" id="PRO_5024456354" description="Thioesterase domain-containing protein" evidence="21">
    <location>
        <begin position="20"/>
        <end position="1047"/>
    </location>
</feature>
<evidence type="ECO:0000256" key="15">
    <source>
        <dbReference type="ARBA" id="ARBA00060572"/>
    </source>
</evidence>
<evidence type="ECO:0000256" key="3">
    <source>
        <dbReference type="ARBA" id="ARBA00009592"/>
    </source>
</evidence>
<dbReference type="Pfam" id="PF00560">
    <property type="entry name" value="LRR_1"/>
    <property type="match status" value="5"/>
</dbReference>
<dbReference type="Pfam" id="PF08263">
    <property type="entry name" value="LRRNT_2"/>
    <property type="match status" value="1"/>
</dbReference>
<evidence type="ECO:0000256" key="6">
    <source>
        <dbReference type="ARBA" id="ARBA00022692"/>
    </source>
</evidence>
<evidence type="ECO:0000259" key="24">
    <source>
        <dbReference type="Pfam" id="PF23598"/>
    </source>
</evidence>
<dbReference type="FunFam" id="3.10.129.10:FF:000048">
    <property type="entry name" value="14-dihydroxy-2-naphthoyl-CoA thioesterase 1"/>
    <property type="match status" value="1"/>
</dbReference>
<dbReference type="NCBIfam" id="TIGR00369">
    <property type="entry name" value="unchar_dom_1"/>
    <property type="match status" value="1"/>
</dbReference>
<keyword evidence="9" id="KW-0378">Hydrolase</keyword>
<feature type="region of interest" description="Disordered" evidence="19">
    <location>
        <begin position="879"/>
        <end position="903"/>
    </location>
</feature>
<comment type="similarity">
    <text evidence="3">Belongs to the RLP family.</text>
</comment>
<dbReference type="InterPro" id="IPR013210">
    <property type="entry name" value="LRR_N_plant-typ"/>
</dbReference>
<comment type="subcellular location">
    <subcellularLocation>
        <location evidence="1">Cell membrane</location>
        <topology evidence="1">Single-pass type I membrane protein</topology>
    </subcellularLocation>
    <subcellularLocation>
        <location evidence="2">Peroxisome</location>
    </subcellularLocation>
</comment>
<keyword evidence="13" id="KW-0675">Receptor</keyword>
<keyword evidence="11 20" id="KW-0472">Membrane</keyword>
<dbReference type="Gene3D" id="3.10.129.10">
    <property type="entry name" value="Hotdog Thioesterase"/>
    <property type="match status" value="1"/>
</dbReference>
<keyword evidence="5" id="KW-0433">Leucine-rich repeat</keyword>
<evidence type="ECO:0000256" key="4">
    <source>
        <dbReference type="ARBA" id="ARBA00022475"/>
    </source>
</evidence>
<dbReference type="InterPro" id="IPR003591">
    <property type="entry name" value="Leu-rich_rpt_typical-subtyp"/>
</dbReference>
<accession>A0A5N6RH61</accession>
<evidence type="ECO:0000313" key="25">
    <source>
        <dbReference type="EMBL" id="KAE8077157.1"/>
    </source>
</evidence>
<comment type="pathway">
    <text evidence="15">Cofactor biosynthesis; phylloquinone biosynthesis.</text>
</comment>
<dbReference type="EMBL" id="CM017326">
    <property type="protein sequence ID" value="KAE8077157.1"/>
    <property type="molecule type" value="Genomic_DNA"/>
</dbReference>
<dbReference type="Pfam" id="PF13855">
    <property type="entry name" value="LRR_8"/>
    <property type="match status" value="1"/>
</dbReference>
<dbReference type="InterPro" id="IPR029069">
    <property type="entry name" value="HotDog_dom_sf"/>
</dbReference>
<feature type="domain" description="Leucine-rich repeat-containing N-terminal plant-type" evidence="23">
    <location>
        <begin position="41"/>
        <end position="76"/>
    </location>
</feature>
<evidence type="ECO:0000256" key="9">
    <source>
        <dbReference type="ARBA" id="ARBA00022801"/>
    </source>
</evidence>
<dbReference type="GO" id="GO:0042372">
    <property type="term" value="P:phylloquinone biosynthetic process"/>
    <property type="evidence" value="ECO:0007669"/>
    <property type="project" value="UniProtKB-ARBA"/>
</dbReference>
<proteinExistence type="inferred from homology"/>
<reference evidence="25 26" key="1">
    <citation type="submission" date="2019-06" db="EMBL/GenBank/DDBJ databases">
        <title>A chromosomal-level reference genome of Carpinus fangiana (Coryloideae, Betulaceae).</title>
        <authorList>
            <person name="Yang X."/>
            <person name="Wang Z."/>
            <person name="Zhang L."/>
            <person name="Hao G."/>
            <person name="Liu J."/>
            <person name="Yang Y."/>
        </authorList>
    </citation>
    <scope>NUCLEOTIDE SEQUENCE [LARGE SCALE GENOMIC DNA]</scope>
    <source>
        <strain evidence="25">Cfa_2016G</strain>
        <tissue evidence="25">Leaf</tissue>
    </source>
</reference>
<evidence type="ECO:0000256" key="18">
    <source>
        <dbReference type="ARBA" id="ARBA00066058"/>
    </source>
</evidence>
<dbReference type="InterPro" id="IPR055414">
    <property type="entry name" value="LRR_R13L4/SHOC2-like"/>
</dbReference>
<dbReference type="GO" id="GO:0005777">
    <property type="term" value="C:peroxisome"/>
    <property type="evidence" value="ECO:0007669"/>
    <property type="project" value="UniProtKB-SubCell"/>
</dbReference>
<dbReference type="InterPro" id="IPR003736">
    <property type="entry name" value="PAAI_dom"/>
</dbReference>
<keyword evidence="8" id="KW-0677">Repeat</keyword>
<dbReference type="SMART" id="SM00369">
    <property type="entry name" value="LRR_TYP"/>
    <property type="match status" value="9"/>
</dbReference>
<dbReference type="SUPFAM" id="SSF52047">
    <property type="entry name" value="RNI-like"/>
    <property type="match status" value="1"/>
</dbReference>
<evidence type="ECO:0000256" key="7">
    <source>
        <dbReference type="ARBA" id="ARBA00022729"/>
    </source>
</evidence>
<dbReference type="PANTHER" id="PTHR48063:SF81">
    <property type="entry name" value="LEUCINE-RICH REPEAT-CONTAINING N-TERMINAL PLANT-TYPE DOMAIN-CONTAINING PROTEIN"/>
    <property type="match status" value="1"/>
</dbReference>
<keyword evidence="14" id="KW-0325">Glycoprotein</keyword>
<evidence type="ECO:0000256" key="2">
    <source>
        <dbReference type="ARBA" id="ARBA00004275"/>
    </source>
</evidence>
<evidence type="ECO:0008006" key="27">
    <source>
        <dbReference type="Google" id="ProtNLM"/>
    </source>
</evidence>
<comment type="similarity">
    <text evidence="17">Belongs to the 4-hydroxybenzoyl-CoA thioesterase family. DHNA-CoA hydrolase subfamily.</text>
</comment>
<dbReference type="PANTHER" id="PTHR48063">
    <property type="entry name" value="LRR RECEPTOR-LIKE KINASE"/>
    <property type="match status" value="1"/>
</dbReference>
<dbReference type="SUPFAM" id="SSF52058">
    <property type="entry name" value="L domain-like"/>
    <property type="match status" value="2"/>
</dbReference>
<evidence type="ECO:0000256" key="12">
    <source>
        <dbReference type="ARBA" id="ARBA00023140"/>
    </source>
</evidence>
<keyword evidence="10 20" id="KW-1133">Transmembrane helix</keyword>
<dbReference type="InterPro" id="IPR046956">
    <property type="entry name" value="RLP23-like"/>
</dbReference>
<evidence type="ECO:0000256" key="10">
    <source>
        <dbReference type="ARBA" id="ARBA00022989"/>
    </source>
</evidence>
<feature type="signal peptide" evidence="21">
    <location>
        <begin position="1"/>
        <end position="19"/>
    </location>
</feature>
<dbReference type="SUPFAM" id="SSF54637">
    <property type="entry name" value="Thioesterase/thiol ester dehydrase-isomerase"/>
    <property type="match status" value="1"/>
</dbReference>
<keyword evidence="26" id="KW-1185">Reference proteome</keyword>
<dbReference type="GO" id="GO:0005886">
    <property type="term" value="C:plasma membrane"/>
    <property type="evidence" value="ECO:0007669"/>
    <property type="project" value="UniProtKB-SubCell"/>
</dbReference>
<dbReference type="InterPro" id="IPR006683">
    <property type="entry name" value="Thioestr_dom"/>
</dbReference>
<keyword evidence="6 20" id="KW-0812">Transmembrane</keyword>
<evidence type="ECO:0000256" key="1">
    <source>
        <dbReference type="ARBA" id="ARBA00004251"/>
    </source>
</evidence>
<dbReference type="FunFam" id="3.80.10.10:FF:000383">
    <property type="entry name" value="Leucine-rich repeat receptor protein kinase EMS1"/>
    <property type="match status" value="1"/>
</dbReference>
<dbReference type="OrthoDB" id="1060944at2759"/>
<evidence type="ECO:0000256" key="20">
    <source>
        <dbReference type="SAM" id="Phobius"/>
    </source>
</evidence>
<evidence type="ECO:0000259" key="22">
    <source>
        <dbReference type="Pfam" id="PF03061"/>
    </source>
</evidence>
<evidence type="ECO:0000256" key="11">
    <source>
        <dbReference type="ARBA" id="ARBA00023136"/>
    </source>
</evidence>
<sequence length="1047" mass="116553">MSKVYQLLIFLLFLLGTTSYLQVIKPVSCTRSPISRCLEIERRALLSFKESLTDPLDRLFSWVGEDCCNWIGVGCDNGIGHIIKLDLKNPFPVSEFDFLEEPQFYSDTEFEYHYDEVKKAYNNSCLGGKISSALLDLKHLSYLDLSLNNFNGINIPKFLGSLESLRYLNLSFSLFAGVVPPHLGNLSRLQYLDLNSISYSSQIGVVIPFPILEVRSLQWFVGFPSLGYLNLGGVNLEKVSDWLHVVNMLPLLSELHLHGCGLVSLPHSTSSINFTLLSILDLSFNHFNSSIPHWLSNASDLSIINFQDSLLRGAIPVGLGHLANLHTLDLSSNILIGKIPNSFAKLCNLRTLNLQINNMSGEITEFVDGLSQCSNSSLEYLNFDENSFLGGNLPNSLGGLQKLKTIILSFSSISGSLPNSIGNLSSLQTLDLCGAQMKGTIPESIGKLSKLVLLSLAGGNSWECVLTEAHFQNLTQLKSLHLSNLVSTKWALVLNVKHDWIPPFKLIELLLIDMRIGPIFPAWLKTQNELEFLKLYSVGIHDTIPHGLWKSCSNIIYWSLSCNELQGQVPYFQFHPLAYHFDLSFNNLEGLLPIFPSNLSDVYLNNNMFSGPILENIVELLPKLSRLDLSSNLITGRIPHSIGMQKELRLLVLRNNSLSGELPPHWKDLQQLRYLDLAENNISGNFPSSMRYLSSLKTLLLHQNCFEGELPYFFRNYRSLTSLDLGGNKLFGKLPTWIGESFPSLLRLSIRSNLFHGDIPQQLCLLSSLQIMDLADNDFSGAIPQCLGNLSSYNNDAIVESFGDQMLLICEEQSSWREVEAIGMGDFLNSIIMYCSHWLEPGWSTAGAIICISISKIYLSYFLFLLWQLCNRTRTKKTREGEAEAMEKQGPATAASSRTGELNPPLQAIGFEIEEISPQKVTGRLHVTQNCCQPFKVLHGGVSALIAEALASMGAHMASGFQRVAGIHLSINHLKRAELGDLVLAEATPVNVGRTIQVWEVKLWKVVPSNSQSKSLVASSRVTLLCNMPVPEHAKDVGDKLKKYAKL</sequence>
<feature type="transmembrane region" description="Helical" evidence="20">
    <location>
        <begin position="843"/>
        <end position="867"/>
    </location>
</feature>
<organism evidence="25 26">
    <name type="scientific">Carpinus fangiana</name>
    <dbReference type="NCBI Taxonomy" id="176857"/>
    <lineage>
        <taxon>Eukaryota</taxon>
        <taxon>Viridiplantae</taxon>
        <taxon>Streptophyta</taxon>
        <taxon>Embryophyta</taxon>
        <taxon>Tracheophyta</taxon>
        <taxon>Spermatophyta</taxon>
        <taxon>Magnoliopsida</taxon>
        <taxon>eudicotyledons</taxon>
        <taxon>Gunneridae</taxon>
        <taxon>Pentapetalae</taxon>
        <taxon>rosids</taxon>
        <taxon>fabids</taxon>
        <taxon>Fagales</taxon>
        <taxon>Betulaceae</taxon>
        <taxon>Carpinus</taxon>
    </lineage>
</organism>
<dbReference type="Proteomes" id="UP000327013">
    <property type="component" value="Chromosome 6"/>
</dbReference>
<dbReference type="AlphaFoldDB" id="A0A5N6RH61"/>
<protein>
    <recommendedName>
        <fullName evidence="27">Thioesterase domain-containing protein</fullName>
    </recommendedName>
</protein>
<gene>
    <name evidence="25" type="ORF">FH972_015747</name>
</gene>
<keyword evidence="4" id="KW-1003">Cell membrane</keyword>
<evidence type="ECO:0000256" key="13">
    <source>
        <dbReference type="ARBA" id="ARBA00023170"/>
    </source>
</evidence>
<comment type="subunit">
    <text evidence="18">Homotetramers.</text>
</comment>
<dbReference type="CDD" id="cd03443">
    <property type="entry name" value="PaaI_thioesterase"/>
    <property type="match status" value="1"/>
</dbReference>
<evidence type="ECO:0000256" key="5">
    <source>
        <dbReference type="ARBA" id="ARBA00022614"/>
    </source>
</evidence>
<keyword evidence="7 21" id="KW-0732">Signal</keyword>
<dbReference type="InterPro" id="IPR001611">
    <property type="entry name" value="Leu-rich_rpt"/>
</dbReference>
<dbReference type="GO" id="GO:0016787">
    <property type="term" value="F:hydrolase activity"/>
    <property type="evidence" value="ECO:0007669"/>
    <property type="project" value="UniProtKB-KW"/>
</dbReference>
<evidence type="ECO:0000256" key="21">
    <source>
        <dbReference type="SAM" id="SignalP"/>
    </source>
</evidence>
<dbReference type="Pfam" id="PF03061">
    <property type="entry name" value="4HBT"/>
    <property type="match status" value="1"/>
</dbReference>
<evidence type="ECO:0000256" key="16">
    <source>
        <dbReference type="ARBA" id="ARBA00060586"/>
    </source>
</evidence>
<dbReference type="InterPro" id="IPR032675">
    <property type="entry name" value="LRR_dom_sf"/>
</dbReference>
<feature type="domain" description="Disease resistance R13L4/SHOC-2-like LRR" evidence="24">
    <location>
        <begin position="379"/>
        <end position="524"/>
    </location>
</feature>
<dbReference type="Pfam" id="PF23598">
    <property type="entry name" value="LRR_14"/>
    <property type="match status" value="1"/>
</dbReference>
<evidence type="ECO:0000256" key="14">
    <source>
        <dbReference type="ARBA" id="ARBA00023180"/>
    </source>
</evidence>
<feature type="domain" description="Thioesterase" evidence="22">
    <location>
        <begin position="936"/>
        <end position="1005"/>
    </location>
</feature>
<name>A0A5N6RH61_9ROSI</name>
<keyword evidence="12" id="KW-0576">Peroxisome</keyword>
<comment type="pathway">
    <text evidence="16">Quinol/quinone metabolism; 1,4-dihydroxy-2-naphthoate biosynthesis; 1,4-dihydroxy-2-naphthoate from chorismate: step 7/7.</text>
</comment>
<dbReference type="Gene3D" id="3.80.10.10">
    <property type="entry name" value="Ribonuclease Inhibitor"/>
    <property type="match status" value="4"/>
</dbReference>
<evidence type="ECO:0000256" key="8">
    <source>
        <dbReference type="ARBA" id="ARBA00022737"/>
    </source>
</evidence>
<evidence type="ECO:0000259" key="23">
    <source>
        <dbReference type="Pfam" id="PF08263"/>
    </source>
</evidence>
<evidence type="ECO:0000256" key="19">
    <source>
        <dbReference type="SAM" id="MobiDB-lite"/>
    </source>
</evidence>
<evidence type="ECO:0000313" key="26">
    <source>
        <dbReference type="Proteomes" id="UP000327013"/>
    </source>
</evidence>
<dbReference type="FunFam" id="3.80.10.10:FF:000649">
    <property type="entry name" value="Leucine Rich Repeat family protein"/>
    <property type="match status" value="1"/>
</dbReference>
<evidence type="ECO:0000256" key="17">
    <source>
        <dbReference type="ARBA" id="ARBA00061187"/>
    </source>
</evidence>